<dbReference type="SUPFAM" id="SSF88697">
    <property type="entry name" value="PUA domain-like"/>
    <property type="match status" value="1"/>
</dbReference>
<sequence>MYPPASALQSARILSIQQPWPAAIIHGKSPENRSWQRNYRGLLILHASAALDRQALTDPRITTALAGITALPRGAVVAVATLTDIHRDNQCCRPWGDPGAFHWTLTDVIALPTPVPWRGGLGLRHVPADSNLVSLITRSFAGEPGVQHREGNAA</sequence>
<dbReference type="RefSeq" id="WP_202239867.1">
    <property type="nucleotide sequence ID" value="NZ_AP018366.1"/>
</dbReference>
<name>A0A7U3QW55_9ACTN</name>
<keyword evidence="2" id="KW-1185">Reference proteome</keyword>
<accession>A0A7U3QW55</accession>
<dbReference type="KEGG" id="arev:RVR_P195"/>
<dbReference type="Proteomes" id="UP000595703">
    <property type="component" value="Plasmid pRVR1"/>
</dbReference>
<organism evidence="1 2">
    <name type="scientific">Actinacidiphila reveromycinica</name>
    <dbReference type="NCBI Taxonomy" id="659352"/>
    <lineage>
        <taxon>Bacteria</taxon>
        <taxon>Bacillati</taxon>
        <taxon>Actinomycetota</taxon>
        <taxon>Actinomycetes</taxon>
        <taxon>Kitasatosporales</taxon>
        <taxon>Streptomycetaceae</taxon>
        <taxon>Actinacidiphila</taxon>
    </lineage>
</organism>
<dbReference type="Gene3D" id="2.30.130.30">
    <property type="entry name" value="Hypothetical protein"/>
    <property type="match status" value="1"/>
</dbReference>
<evidence type="ECO:0000313" key="1">
    <source>
        <dbReference type="EMBL" id="BBG20712.1"/>
    </source>
</evidence>
<dbReference type="AlphaFoldDB" id="A0A7U3QW55"/>
<reference evidence="1 2" key="1">
    <citation type="journal article" date="2020" name="Sci. Rep.">
        <title>beta-carboline chemical signals induce reveromycin production through a LuxR family regulator in Streptomyces sp. SN-593.</title>
        <authorList>
            <person name="Panthee S."/>
            <person name="Kito N."/>
            <person name="Hayashi T."/>
            <person name="Shimizu T."/>
            <person name="Ishikawa J."/>
            <person name="Hamamoto H."/>
            <person name="Osada H."/>
            <person name="Takahashi S."/>
        </authorList>
    </citation>
    <scope>NUCLEOTIDE SEQUENCE [LARGE SCALE GENOMIC DNA]</scope>
    <source>
        <strain evidence="1 2">SN-593</strain>
        <plasmid evidence="1 2">pRVR1</plasmid>
    </source>
</reference>
<geneLocation type="plasmid" evidence="1 2">
    <name>pRVR1</name>
</geneLocation>
<evidence type="ECO:0008006" key="3">
    <source>
        <dbReference type="Google" id="ProtNLM"/>
    </source>
</evidence>
<evidence type="ECO:0000313" key="2">
    <source>
        <dbReference type="Proteomes" id="UP000595703"/>
    </source>
</evidence>
<dbReference type="InterPro" id="IPR015947">
    <property type="entry name" value="PUA-like_sf"/>
</dbReference>
<proteinExistence type="predicted"/>
<protein>
    <recommendedName>
        <fullName evidence="3">ASCH domain-containing protein</fullName>
    </recommendedName>
</protein>
<dbReference type="EMBL" id="AP018366">
    <property type="protein sequence ID" value="BBG20712.1"/>
    <property type="molecule type" value="Genomic_DNA"/>
</dbReference>
<keyword evidence="1" id="KW-0614">Plasmid</keyword>
<gene>
    <name evidence="1" type="ORF">RVR_P195</name>
</gene>